<sequence length="194" mass="22483">MDLSGVPTPTMDWENSNLTTSWAKFQQHCELIFNGPMNRRSDAVKANYILLWVGDKGRDIFNTWTLTEDDKKDPTVIFAKFKHHVQPKLNPVFARFKFNNEIQGSKTIDQYVTSLKLLAKDCLFKDEDNMIRDRIVFGVSSQRIREKLINEGEKLTLERAINISQSHEYAQEQLQTMSASARSEVHAIFNDKQK</sequence>
<comment type="caution">
    <text evidence="1">The sequence shown here is derived from an EMBL/GenBank/DDBJ whole genome shotgun (WGS) entry which is preliminary data.</text>
</comment>
<dbReference type="PANTHER" id="PTHR33198:SF20">
    <property type="entry name" value="RETROTRANSPOSON GAG DOMAIN-CONTAINING PROTEIN"/>
    <property type="match status" value="1"/>
</dbReference>
<keyword evidence="2" id="KW-1185">Reference proteome</keyword>
<evidence type="ECO:0000313" key="2">
    <source>
        <dbReference type="Proteomes" id="UP001634394"/>
    </source>
</evidence>
<evidence type="ECO:0000313" key="1">
    <source>
        <dbReference type="EMBL" id="KAL3890535.1"/>
    </source>
</evidence>
<organism evidence="1 2">
    <name type="scientific">Sinanodonta woodiana</name>
    <name type="common">Chinese pond mussel</name>
    <name type="synonym">Anodonta woodiana</name>
    <dbReference type="NCBI Taxonomy" id="1069815"/>
    <lineage>
        <taxon>Eukaryota</taxon>
        <taxon>Metazoa</taxon>
        <taxon>Spiralia</taxon>
        <taxon>Lophotrochozoa</taxon>
        <taxon>Mollusca</taxon>
        <taxon>Bivalvia</taxon>
        <taxon>Autobranchia</taxon>
        <taxon>Heteroconchia</taxon>
        <taxon>Palaeoheterodonta</taxon>
        <taxon>Unionida</taxon>
        <taxon>Unionoidea</taxon>
        <taxon>Unionidae</taxon>
        <taxon>Unioninae</taxon>
        <taxon>Sinanodonta</taxon>
    </lineage>
</organism>
<proteinExistence type="predicted"/>
<dbReference type="PANTHER" id="PTHR33198">
    <property type="entry name" value="ANK_REP_REGION DOMAIN-CONTAINING PROTEIN-RELATED"/>
    <property type="match status" value="1"/>
</dbReference>
<dbReference type="AlphaFoldDB" id="A0ABD3XY68"/>
<name>A0ABD3XY68_SINWO</name>
<accession>A0ABD3XY68</accession>
<evidence type="ECO:0008006" key="3">
    <source>
        <dbReference type="Google" id="ProtNLM"/>
    </source>
</evidence>
<protein>
    <recommendedName>
        <fullName evidence="3">Retrotransposon gag domain-containing protein</fullName>
    </recommendedName>
</protein>
<dbReference type="EMBL" id="JBJQND010000001">
    <property type="protein sequence ID" value="KAL3890535.1"/>
    <property type="molecule type" value="Genomic_DNA"/>
</dbReference>
<dbReference type="Proteomes" id="UP001634394">
    <property type="component" value="Unassembled WGS sequence"/>
</dbReference>
<gene>
    <name evidence="1" type="ORF">ACJMK2_002817</name>
</gene>
<reference evidence="1 2" key="1">
    <citation type="submission" date="2024-11" db="EMBL/GenBank/DDBJ databases">
        <title>Chromosome-level genome assembly of the freshwater bivalve Anodonta woodiana.</title>
        <authorList>
            <person name="Chen X."/>
        </authorList>
    </citation>
    <scope>NUCLEOTIDE SEQUENCE [LARGE SCALE GENOMIC DNA]</scope>
    <source>
        <strain evidence="1">MN2024</strain>
        <tissue evidence="1">Gills</tissue>
    </source>
</reference>